<dbReference type="AlphaFoldDB" id="A0A392VJW3"/>
<name>A0A392VJW3_9FABA</name>
<dbReference type="EMBL" id="LXQA011174601">
    <property type="protein sequence ID" value="MCI87753.1"/>
    <property type="molecule type" value="Genomic_DNA"/>
</dbReference>
<keyword evidence="2" id="KW-1185">Reference proteome</keyword>
<evidence type="ECO:0000313" key="2">
    <source>
        <dbReference type="Proteomes" id="UP000265520"/>
    </source>
</evidence>
<protein>
    <submittedName>
        <fullName evidence="1">Uncharacterized protein</fullName>
    </submittedName>
</protein>
<dbReference type="Proteomes" id="UP000265520">
    <property type="component" value="Unassembled WGS sequence"/>
</dbReference>
<evidence type="ECO:0000313" key="1">
    <source>
        <dbReference type="EMBL" id="MCI87753.1"/>
    </source>
</evidence>
<feature type="non-terminal residue" evidence="1">
    <location>
        <position position="18"/>
    </location>
</feature>
<reference evidence="1 2" key="1">
    <citation type="journal article" date="2018" name="Front. Plant Sci.">
        <title>Red Clover (Trifolium pratense) and Zigzag Clover (T. medium) - A Picture of Genomic Similarities and Differences.</title>
        <authorList>
            <person name="Dluhosova J."/>
            <person name="Istvanek J."/>
            <person name="Nedelnik J."/>
            <person name="Repkova J."/>
        </authorList>
    </citation>
    <scope>NUCLEOTIDE SEQUENCE [LARGE SCALE GENOMIC DNA]</scope>
    <source>
        <strain evidence="2">cv. 10/8</strain>
        <tissue evidence="1">Leaf</tissue>
    </source>
</reference>
<accession>A0A392VJW3</accession>
<organism evidence="1 2">
    <name type="scientific">Trifolium medium</name>
    <dbReference type="NCBI Taxonomy" id="97028"/>
    <lineage>
        <taxon>Eukaryota</taxon>
        <taxon>Viridiplantae</taxon>
        <taxon>Streptophyta</taxon>
        <taxon>Embryophyta</taxon>
        <taxon>Tracheophyta</taxon>
        <taxon>Spermatophyta</taxon>
        <taxon>Magnoliopsida</taxon>
        <taxon>eudicotyledons</taxon>
        <taxon>Gunneridae</taxon>
        <taxon>Pentapetalae</taxon>
        <taxon>rosids</taxon>
        <taxon>fabids</taxon>
        <taxon>Fabales</taxon>
        <taxon>Fabaceae</taxon>
        <taxon>Papilionoideae</taxon>
        <taxon>50 kb inversion clade</taxon>
        <taxon>NPAAA clade</taxon>
        <taxon>Hologalegina</taxon>
        <taxon>IRL clade</taxon>
        <taxon>Trifolieae</taxon>
        <taxon>Trifolium</taxon>
    </lineage>
</organism>
<proteinExistence type="predicted"/>
<sequence length="18" mass="2008">MLTRSDCTKELNLTAQLA</sequence>
<comment type="caution">
    <text evidence="1">The sequence shown here is derived from an EMBL/GenBank/DDBJ whole genome shotgun (WGS) entry which is preliminary data.</text>
</comment>